<comment type="caution">
    <text evidence="3">The sequence shown here is derived from an EMBL/GenBank/DDBJ whole genome shotgun (WGS) entry which is preliminary data.</text>
</comment>
<evidence type="ECO:0000313" key="4">
    <source>
        <dbReference type="Proteomes" id="UP001220022"/>
    </source>
</evidence>
<accession>A0ABT5Z6D0</accession>
<proteinExistence type="predicted"/>
<keyword evidence="2" id="KW-0472">Membrane</keyword>
<feature type="region of interest" description="Disordered" evidence="1">
    <location>
        <begin position="70"/>
        <end position="110"/>
    </location>
</feature>
<protein>
    <recommendedName>
        <fullName evidence="5">Ig-like domain-containing protein</fullName>
    </recommendedName>
</protein>
<keyword evidence="2" id="KW-1133">Transmembrane helix</keyword>
<evidence type="ECO:0000313" key="3">
    <source>
        <dbReference type="EMBL" id="MDF2259390.1"/>
    </source>
</evidence>
<feature type="transmembrane region" description="Helical" evidence="2">
    <location>
        <begin position="47"/>
        <end position="66"/>
    </location>
</feature>
<keyword evidence="4" id="KW-1185">Reference proteome</keyword>
<gene>
    <name evidence="3" type="ORF">P2L57_27865</name>
</gene>
<organism evidence="3 4">
    <name type="scientific">Streptantibioticus ferralitis</name>
    <dbReference type="NCBI Taxonomy" id="236510"/>
    <lineage>
        <taxon>Bacteria</taxon>
        <taxon>Bacillati</taxon>
        <taxon>Actinomycetota</taxon>
        <taxon>Actinomycetes</taxon>
        <taxon>Kitasatosporales</taxon>
        <taxon>Streptomycetaceae</taxon>
        <taxon>Streptantibioticus</taxon>
    </lineage>
</organism>
<reference evidence="3 4" key="1">
    <citation type="submission" date="2023-03" db="EMBL/GenBank/DDBJ databases">
        <title>Draft genome sequence of type strain Streptomyces ferralitis JCM 14344.</title>
        <authorList>
            <person name="Klaysubun C."/>
            <person name="Duangmal K."/>
        </authorList>
    </citation>
    <scope>NUCLEOTIDE SEQUENCE [LARGE SCALE GENOMIC DNA]</scope>
    <source>
        <strain evidence="3 4">JCM 14344</strain>
    </source>
</reference>
<evidence type="ECO:0000256" key="1">
    <source>
        <dbReference type="SAM" id="MobiDB-lite"/>
    </source>
</evidence>
<dbReference type="Proteomes" id="UP001220022">
    <property type="component" value="Unassembled WGS sequence"/>
</dbReference>
<name>A0ABT5Z6D0_9ACTN</name>
<dbReference type="RefSeq" id="WP_275818913.1">
    <property type="nucleotide sequence ID" value="NZ_BAAANM010000009.1"/>
</dbReference>
<evidence type="ECO:0000256" key="2">
    <source>
        <dbReference type="SAM" id="Phobius"/>
    </source>
</evidence>
<dbReference type="EMBL" id="JARHTQ010000022">
    <property type="protein sequence ID" value="MDF2259390.1"/>
    <property type="molecule type" value="Genomic_DNA"/>
</dbReference>
<evidence type="ECO:0008006" key="5">
    <source>
        <dbReference type="Google" id="ProtNLM"/>
    </source>
</evidence>
<keyword evidence="2" id="KW-0812">Transmembrane</keyword>
<sequence length="284" mass="28670">MKAESERFAEELRYGLVELAAGSGPPPADLQARVRARVVASRRRRTGVLAGCAAVCVGAALTFGVTRGGGTGSGQQAQPAAQAPPAPAVTGAPAAPAPAGPPSASPAGELPDSLAQLWNLAAGTTHTDVRVLHRDTLDGRSILLVQGRQPDGQTRVALLSAALNQGNRPTGAGTYVLLDRAARGGPSVPVAVTFLAKPTGTRTIVVLPTGCTGQLRLTQQPGGERIDWKTDFTGELVLNAPVLSSGQAVAVSCEAASGASTSVLRFTGSARTGEGSMVSLLTGD</sequence>
<feature type="compositionally biased region" description="Pro residues" evidence="1">
    <location>
        <begin position="95"/>
        <end position="104"/>
    </location>
</feature>